<dbReference type="RefSeq" id="WP_115482028.1">
    <property type="nucleotide sequence ID" value="NZ_QRCT01000028.1"/>
</dbReference>
<feature type="transmembrane region" description="Helical" evidence="5">
    <location>
        <begin position="18"/>
        <end position="40"/>
    </location>
</feature>
<dbReference type="Pfam" id="PF12729">
    <property type="entry name" value="4HB_MCP_1"/>
    <property type="match status" value="1"/>
</dbReference>
<organism evidence="8 9">
    <name type="scientific">Anaerosacchariphilus polymeriproducens</name>
    <dbReference type="NCBI Taxonomy" id="1812858"/>
    <lineage>
        <taxon>Bacteria</taxon>
        <taxon>Bacillati</taxon>
        <taxon>Bacillota</taxon>
        <taxon>Clostridia</taxon>
        <taxon>Lachnospirales</taxon>
        <taxon>Lachnospiraceae</taxon>
        <taxon>Anaerosacchariphilus</taxon>
    </lineage>
</organism>
<dbReference type="EMBL" id="QRCT01000028">
    <property type="protein sequence ID" value="RDU23359.1"/>
    <property type="molecule type" value="Genomic_DNA"/>
</dbReference>
<evidence type="ECO:0000313" key="8">
    <source>
        <dbReference type="EMBL" id="RDU23359.1"/>
    </source>
</evidence>
<accession>A0A371AUZ0</accession>
<dbReference type="CDD" id="cd06225">
    <property type="entry name" value="HAMP"/>
    <property type="match status" value="1"/>
</dbReference>
<dbReference type="SMART" id="SM00304">
    <property type="entry name" value="HAMP"/>
    <property type="match status" value="1"/>
</dbReference>
<dbReference type="GO" id="GO:0006935">
    <property type="term" value="P:chemotaxis"/>
    <property type="evidence" value="ECO:0007669"/>
    <property type="project" value="InterPro"/>
</dbReference>
<dbReference type="InterPro" id="IPR004089">
    <property type="entry name" value="MCPsignal_dom"/>
</dbReference>
<dbReference type="Pfam" id="PF00672">
    <property type="entry name" value="HAMP"/>
    <property type="match status" value="1"/>
</dbReference>
<evidence type="ECO:0000259" key="7">
    <source>
        <dbReference type="PROSITE" id="PS50885"/>
    </source>
</evidence>
<keyword evidence="4" id="KW-0175">Coiled coil</keyword>
<keyword evidence="1 3" id="KW-0807">Transducer</keyword>
<evidence type="ECO:0000256" key="2">
    <source>
        <dbReference type="ARBA" id="ARBA00029447"/>
    </source>
</evidence>
<dbReference type="Gene3D" id="1.10.287.950">
    <property type="entry name" value="Methyl-accepting chemotaxis protein"/>
    <property type="match status" value="1"/>
</dbReference>
<dbReference type="SMART" id="SM00283">
    <property type="entry name" value="MA"/>
    <property type="match status" value="1"/>
</dbReference>
<name>A0A371AUZ0_9FIRM</name>
<feature type="domain" description="Methyl-accepting transducer" evidence="6">
    <location>
        <begin position="294"/>
        <end position="530"/>
    </location>
</feature>
<dbReference type="InterPro" id="IPR024478">
    <property type="entry name" value="HlyB_4HB_MCP"/>
</dbReference>
<dbReference type="GO" id="GO:0007165">
    <property type="term" value="P:signal transduction"/>
    <property type="evidence" value="ECO:0007669"/>
    <property type="project" value="UniProtKB-KW"/>
</dbReference>
<evidence type="ECO:0000256" key="5">
    <source>
        <dbReference type="SAM" id="Phobius"/>
    </source>
</evidence>
<dbReference type="Proteomes" id="UP000255036">
    <property type="component" value="Unassembled WGS sequence"/>
</dbReference>
<dbReference type="SUPFAM" id="SSF58104">
    <property type="entry name" value="Methyl-accepting chemotaxis protein (MCP) signaling domain"/>
    <property type="match status" value="1"/>
</dbReference>
<proteinExistence type="inferred from homology"/>
<dbReference type="GO" id="GO:0004888">
    <property type="term" value="F:transmembrane signaling receptor activity"/>
    <property type="evidence" value="ECO:0007669"/>
    <property type="project" value="InterPro"/>
</dbReference>
<dbReference type="InterPro" id="IPR004090">
    <property type="entry name" value="Chemotax_Me-accpt_rcpt"/>
</dbReference>
<evidence type="ECO:0000256" key="3">
    <source>
        <dbReference type="PROSITE-ProRule" id="PRU00284"/>
    </source>
</evidence>
<reference evidence="8 9" key="1">
    <citation type="submission" date="2018-07" db="EMBL/GenBank/DDBJ databases">
        <title>Anaerosacharophilus polymeroproducens gen. nov. sp. nov., an anaerobic bacterium isolated from salt field.</title>
        <authorList>
            <person name="Kim W."/>
            <person name="Yang S.-H."/>
            <person name="Oh J."/>
            <person name="Lee J.-H."/>
            <person name="Kwon K.K."/>
        </authorList>
    </citation>
    <scope>NUCLEOTIDE SEQUENCE [LARGE SCALE GENOMIC DNA]</scope>
    <source>
        <strain evidence="8 9">MCWD5</strain>
    </source>
</reference>
<dbReference type="Gene3D" id="6.10.340.10">
    <property type="match status" value="1"/>
</dbReference>
<protein>
    <submittedName>
        <fullName evidence="8">Methyl-accepting chemotaxis protein</fullName>
    </submittedName>
</protein>
<comment type="similarity">
    <text evidence="2">Belongs to the methyl-accepting chemotaxis (MCP) protein family.</text>
</comment>
<dbReference type="GO" id="GO:0016020">
    <property type="term" value="C:membrane"/>
    <property type="evidence" value="ECO:0007669"/>
    <property type="project" value="InterPro"/>
</dbReference>
<keyword evidence="5" id="KW-0472">Membrane</keyword>
<feature type="coiled-coil region" evidence="4">
    <location>
        <begin position="557"/>
        <end position="584"/>
    </location>
</feature>
<dbReference type="PROSITE" id="PS50111">
    <property type="entry name" value="CHEMOTAXIS_TRANSDUC_2"/>
    <property type="match status" value="1"/>
</dbReference>
<feature type="transmembrane region" description="Helical" evidence="5">
    <location>
        <begin position="199"/>
        <end position="220"/>
    </location>
</feature>
<feature type="domain" description="HAMP" evidence="7">
    <location>
        <begin position="223"/>
        <end position="275"/>
    </location>
</feature>
<evidence type="ECO:0000256" key="1">
    <source>
        <dbReference type="ARBA" id="ARBA00023224"/>
    </source>
</evidence>
<dbReference type="OrthoDB" id="5449717at2"/>
<evidence type="ECO:0000259" key="6">
    <source>
        <dbReference type="PROSITE" id="PS50111"/>
    </source>
</evidence>
<dbReference type="InterPro" id="IPR003660">
    <property type="entry name" value="HAMP_dom"/>
</dbReference>
<dbReference type="PROSITE" id="PS50885">
    <property type="entry name" value="HAMP"/>
    <property type="match status" value="1"/>
</dbReference>
<sequence>MKRRKIIAKWNNSIKVKIFIIVFLVVITNVIIGSIGLMNLKKVQKSLEESLEIRAANLNLLRTADVDLYQMYVAEKELCIFEPDSEEFQEQLEEFNKQRGDVLKKFSEYKGNILKLPDEESLVQNFEKLMEEYVSLSSQIVENLSSTNTVIREKGISQSQEEGFEKFEAVEDSLDEVGDLYYDDNEKMLSQVKKDYNKLIVFTMILIMVCLIISTVWGYIVIRSISRQIKHLKGNVRKMKDGDLTVKIPKLTNDELGELSGDFNVMVEQIKELISIVQDSVEDMNQSSVELATVSEETTESSEEIRKAILEISEGAAKQAVLVEETNQKTLQLSKVIETVNEKNKHMDSLSSQAESVLSGGVENVRTLQNHTDKYVVVNQQIVDKVNVLVESMKSITHIVETLNNISSQTNLLALNAGIEAARAGEYGRGFVVVALEIRKLASQSTEASNEIKDTILHLENEVSQTFELMNQTDQVAKEQCNIVDDTQSSFAIISETIHDILKSIQEINQDIMQANELKVEVVNAIQDISQVANNAATSTRYINSSVDGQSAALLNLQKSTELLKQLSEKVNVMIRRFNIQENE</sequence>
<evidence type="ECO:0000256" key="4">
    <source>
        <dbReference type="SAM" id="Coils"/>
    </source>
</evidence>
<keyword evidence="5" id="KW-0812">Transmembrane</keyword>
<dbReference type="Pfam" id="PF00015">
    <property type="entry name" value="MCPsignal"/>
    <property type="match status" value="1"/>
</dbReference>
<keyword evidence="5" id="KW-1133">Transmembrane helix</keyword>
<dbReference type="AlphaFoldDB" id="A0A371AUZ0"/>
<gene>
    <name evidence="8" type="ORF">DWV06_09905</name>
</gene>
<dbReference type="PANTHER" id="PTHR32089">
    <property type="entry name" value="METHYL-ACCEPTING CHEMOTAXIS PROTEIN MCPB"/>
    <property type="match status" value="1"/>
</dbReference>
<evidence type="ECO:0000313" key="9">
    <source>
        <dbReference type="Proteomes" id="UP000255036"/>
    </source>
</evidence>
<keyword evidence="9" id="KW-1185">Reference proteome</keyword>
<comment type="caution">
    <text evidence="8">The sequence shown here is derived from an EMBL/GenBank/DDBJ whole genome shotgun (WGS) entry which is preliminary data.</text>
</comment>
<dbReference type="PANTHER" id="PTHR32089:SF112">
    <property type="entry name" value="LYSOZYME-LIKE PROTEIN-RELATED"/>
    <property type="match status" value="1"/>
</dbReference>
<dbReference type="PRINTS" id="PR00260">
    <property type="entry name" value="CHEMTRNSDUCR"/>
</dbReference>